<proteinExistence type="predicted"/>
<dbReference type="PROSITE" id="PS50853">
    <property type="entry name" value="FN3"/>
    <property type="match status" value="1"/>
</dbReference>
<feature type="domain" description="Fibronectin type-III" evidence="4">
    <location>
        <begin position="35"/>
        <end position="122"/>
    </location>
</feature>
<dbReference type="HOGENOM" id="CLU_935862_0_0_11"/>
<dbReference type="OrthoDB" id="2702399at2"/>
<keyword evidence="3" id="KW-0732">Signal</keyword>
<protein>
    <submittedName>
        <fullName evidence="5">Fibronectin type III domain protein</fullName>
    </submittedName>
</protein>
<dbReference type="InterPro" id="IPR003961">
    <property type="entry name" value="FN3_dom"/>
</dbReference>
<gene>
    <name evidence="5" type="ordered locus">Bcav_4117</name>
</gene>
<dbReference type="KEGG" id="bcv:Bcav_4117"/>
<dbReference type="eggNOG" id="COG4733">
    <property type="taxonomic scope" value="Bacteria"/>
</dbReference>
<dbReference type="Proteomes" id="UP000007962">
    <property type="component" value="Chromosome"/>
</dbReference>
<evidence type="ECO:0000256" key="3">
    <source>
        <dbReference type="SAM" id="SignalP"/>
    </source>
</evidence>
<dbReference type="STRING" id="471853.Bcav_4117"/>
<dbReference type="EMBL" id="CP001618">
    <property type="protein sequence ID" value="ACQ82357.1"/>
    <property type="molecule type" value="Genomic_DNA"/>
</dbReference>
<keyword evidence="2" id="KW-0624">Polysaccharide degradation</keyword>
<keyword evidence="1" id="KW-0326">Glycosidase</keyword>
<dbReference type="Pfam" id="PF00041">
    <property type="entry name" value="fn3"/>
    <property type="match status" value="1"/>
</dbReference>
<feature type="signal peptide" evidence="3">
    <location>
        <begin position="1"/>
        <end position="27"/>
    </location>
</feature>
<dbReference type="SMART" id="SM00060">
    <property type="entry name" value="FN3"/>
    <property type="match status" value="2"/>
</dbReference>
<dbReference type="PANTHER" id="PTHR46957">
    <property type="entry name" value="CYTOKINE RECEPTOR"/>
    <property type="match status" value="1"/>
</dbReference>
<accession>C5C5Z9</accession>
<keyword evidence="6" id="KW-1185">Reference proteome</keyword>
<evidence type="ECO:0000259" key="4">
    <source>
        <dbReference type="PROSITE" id="PS50853"/>
    </source>
</evidence>
<dbReference type="Gene3D" id="2.60.40.10">
    <property type="entry name" value="Immunoglobulins"/>
    <property type="match status" value="2"/>
</dbReference>
<evidence type="ECO:0000313" key="5">
    <source>
        <dbReference type="EMBL" id="ACQ82357.1"/>
    </source>
</evidence>
<dbReference type="GO" id="GO:0000272">
    <property type="term" value="P:polysaccharide catabolic process"/>
    <property type="evidence" value="ECO:0007669"/>
    <property type="project" value="UniProtKB-KW"/>
</dbReference>
<dbReference type="SUPFAM" id="SSF49265">
    <property type="entry name" value="Fibronectin type III"/>
    <property type="match status" value="1"/>
</dbReference>
<dbReference type="InterPro" id="IPR036116">
    <property type="entry name" value="FN3_sf"/>
</dbReference>
<evidence type="ECO:0000256" key="1">
    <source>
        <dbReference type="ARBA" id="ARBA00023295"/>
    </source>
</evidence>
<dbReference type="RefSeq" id="WP_015884594.1">
    <property type="nucleotide sequence ID" value="NC_012669.1"/>
</dbReference>
<keyword evidence="2" id="KW-0119">Carbohydrate metabolism</keyword>
<organism evidence="5 6">
    <name type="scientific">Beutenbergia cavernae (strain ATCC BAA-8 / DSM 12333 / CCUG 43141 / JCM 11478 / NBRC 16432 / NCIMB 13614 / HKI 0122)</name>
    <dbReference type="NCBI Taxonomy" id="471853"/>
    <lineage>
        <taxon>Bacteria</taxon>
        <taxon>Bacillati</taxon>
        <taxon>Actinomycetota</taxon>
        <taxon>Actinomycetes</taxon>
        <taxon>Micrococcales</taxon>
        <taxon>Beutenbergiaceae</taxon>
        <taxon>Beutenbergia</taxon>
    </lineage>
</organism>
<dbReference type="AlphaFoldDB" id="C5C5Z9"/>
<dbReference type="GO" id="GO:0016020">
    <property type="term" value="C:membrane"/>
    <property type="evidence" value="ECO:0007669"/>
    <property type="project" value="UniProtKB-SubCell"/>
</dbReference>
<dbReference type="InterPro" id="IPR050713">
    <property type="entry name" value="RTP_Phos/Ushers"/>
</dbReference>
<dbReference type="GO" id="GO:0016798">
    <property type="term" value="F:hydrolase activity, acting on glycosyl bonds"/>
    <property type="evidence" value="ECO:0007669"/>
    <property type="project" value="UniProtKB-KW"/>
</dbReference>
<name>C5C5Z9_BEUC1</name>
<evidence type="ECO:0000256" key="2">
    <source>
        <dbReference type="ARBA" id="ARBA00023326"/>
    </source>
</evidence>
<sequence length="297" mass="31015">MRNRARIAAAVGAATIALCLTAPAAVAADTTPPTAPSNVRILDVDPDMVTIAFTGSTDAGGLKWYTVHNGSRSQATTSPSRTEFGGLQSGTTYSLTVRAVDRAGNVSAPSAPVTFTTPTWPAVTGLRVTSTSGGTVDLAWDRYSAMDPYRFLVYDAGDGEALTKYERMTLRGLAPGVHTFTVRGFHVSGSVTAASNTVTVTVPPRGTDRTAPSAPTNATVLLDEESYEFTTTWTASTDPVDPPSALRYDILQLWAGDYFTAAYGIAGTTYQGAFASAVRAVDPAGNRSPLTTTVTIG</sequence>
<dbReference type="PANTHER" id="PTHR46957:SF3">
    <property type="entry name" value="CYTOKINE RECEPTOR"/>
    <property type="match status" value="1"/>
</dbReference>
<keyword evidence="1" id="KW-0378">Hydrolase</keyword>
<reference evidence="5 6" key="1">
    <citation type="journal article" date="2009" name="Stand. Genomic Sci.">
        <title>Complete genome sequence of Beutenbergia cavernae type strain (HKI 0122).</title>
        <authorList>
            <person name="Land M."/>
            <person name="Pukall R."/>
            <person name="Abt B."/>
            <person name="Goker M."/>
            <person name="Rohde M."/>
            <person name="Glavina Del Rio T."/>
            <person name="Tice H."/>
            <person name="Copeland A."/>
            <person name="Cheng J.F."/>
            <person name="Lucas S."/>
            <person name="Chen F."/>
            <person name="Nolan M."/>
            <person name="Bruce D."/>
            <person name="Goodwin L."/>
            <person name="Pitluck S."/>
            <person name="Ivanova N."/>
            <person name="Mavromatis K."/>
            <person name="Ovchinnikova G."/>
            <person name="Pati A."/>
            <person name="Chen A."/>
            <person name="Palaniappan K."/>
            <person name="Hauser L."/>
            <person name="Chang Y.J."/>
            <person name="Jefferies C.C."/>
            <person name="Saunders E."/>
            <person name="Brettin T."/>
            <person name="Detter J.C."/>
            <person name="Han C."/>
            <person name="Chain P."/>
            <person name="Bristow J."/>
            <person name="Eisen J.A."/>
            <person name="Markowitz V."/>
            <person name="Hugenholtz P."/>
            <person name="Kyrpides N.C."/>
            <person name="Klenk H.P."/>
            <person name="Lapidus A."/>
        </authorList>
    </citation>
    <scope>NUCLEOTIDE SEQUENCE [LARGE SCALE GENOMIC DNA]</scope>
    <source>
        <strain evidence="6">ATCC BAA-8 / DSM 12333 / NBRC 16432</strain>
    </source>
</reference>
<dbReference type="InterPro" id="IPR013783">
    <property type="entry name" value="Ig-like_fold"/>
</dbReference>
<dbReference type="CDD" id="cd00063">
    <property type="entry name" value="FN3"/>
    <property type="match status" value="1"/>
</dbReference>
<feature type="chain" id="PRO_5002949382" evidence="3">
    <location>
        <begin position="28"/>
        <end position="297"/>
    </location>
</feature>
<evidence type="ECO:0000313" key="6">
    <source>
        <dbReference type="Proteomes" id="UP000007962"/>
    </source>
</evidence>